<dbReference type="AlphaFoldDB" id="A0A1X2F105"/>
<proteinExistence type="predicted"/>
<name>A0A1X2F105_9MYCO</name>
<gene>
    <name evidence="1" type="ORF">AWC31_34615</name>
</gene>
<comment type="caution">
    <text evidence="1">The sequence shown here is derived from an EMBL/GenBank/DDBJ whole genome shotgun (WGS) entry which is preliminary data.</text>
</comment>
<sequence>MDRLVDTLAPDAELVSPLSGRMVFRGREDLRLLLAEVYGGLRDLRWQEVIGDGRTRVAVSEARIAGITITDALVFELDDTGRIMRLRPHLRPLLAIAVFALLLGPKIARHPAAVRRALRR</sequence>
<dbReference type="InterPro" id="IPR032710">
    <property type="entry name" value="NTF2-like_dom_sf"/>
</dbReference>
<dbReference type="Proteomes" id="UP000193964">
    <property type="component" value="Unassembled WGS sequence"/>
</dbReference>
<protein>
    <submittedName>
        <fullName evidence="1">Uncharacterized protein</fullName>
    </submittedName>
</protein>
<reference evidence="1 2" key="1">
    <citation type="submission" date="2016-01" db="EMBL/GenBank/DDBJ databases">
        <title>The new phylogeny of the genus Mycobacterium.</title>
        <authorList>
            <person name="Tarcisio F."/>
            <person name="Conor M."/>
            <person name="Antonella G."/>
            <person name="Elisabetta G."/>
            <person name="Giulia F.S."/>
            <person name="Sara T."/>
            <person name="Anna F."/>
            <person name="Clotilde B."/>
            <person name="Roberto B."/>
            <person name="Veronica D.S."/>
            <person name="Fabio R."/>
            <person name="Monica P."/>
            <person name="Olivier J."/>
            <person name="Enrico T."/>
            <person name="Nicola S."/>
        </authorList>
    </citation>
    <scope>NUCLEOTIDE SEQUENCE [LARGE SCALE GENOMIC DNA]</scope>
    <source>
        <strain evidence="1 2">ATCC 700010</strain>
    </source>
</reference>
<accession>A0A1X2F105</accession>
<evidence type="ECO:0000313" key="1">
    <source>
        <dbReference type="EMBL" id="ORX12122.1"/>
    </source>
</evidence>
<organism evidence="1 2">
    <name type="scientific">Mycolicibacterium wolinskyi</name>
    <dbReference type="NCBI Taxonomy" id="59750"/>
    <lineage>
        <taxon>Bacteria</taxon>
        <taxon>Bacillati</taxon>
        <taxon>Actinomycetota</taxon>
        <taxon>Actinomycetes</taxon>
        <taxon>Mycobacteriales</taxon>
        <taxon>Mycobacteriaceae</taxon>
        <taxon>Mycolicibacterium</taxon>
    </lineage>
</organism>
<dbReference type="SUPFAM" id="SSF54427">
    <property type="entry name" value="NTF2-like"/>
    <property type="match status" value="1"/>
</dbReference>
<dbReference type="EMBL" id="LQQA01000030">
    <property type="protein sequence ID" value="ORX12122.1"/>
    <property type="molecule type" value="Genomic_DNA"/>
</dbReference>
<dbReference type="Gene3D" id="3.10.450.50">
    <property type="match status" value="1"/>
</dbReference>
<evidence type="ECO:0000313" key="2">
    <source>
        <dbReference type="Proteomes" id="UP000193964"/>
    </source>
</evidence>